<feature type="transmembrane region" description="Helical" evidence="2">
    <location>
        <begin position="40"/>
        <end position="59"/>
    </location>
</feature>
<feature type="region of interest" description="Disordered" evidence="1">
    <location>
        <begin position="1"/>
        <end position="33"/>
    </location>
</feature>
<feature type="compositionally biased region" description="Polar residues" evidence="1">
    <location>
        <begin position="1"/>
        <end position="12"/>
    </location>
</feature>
<organism evidence="3 4">
    <name type="scientific">Leuconostoc kimchii</name>
    <dbReference type="NCBI Taxonomy" id="136609"/>
    <lineage>
        <taxon>Bacteria</taxon>
        <taxon>Bacillati</taxon>
        <taxon>Bacillota</taxon>
        <taxon>Bacilli</taxon>
        <taxon>Lactobacillales</taxon>
        <taxon>Lactobacillaceae</taxon>
        <taxon>Leuconostoc</taxon>
    </lineage>
</organism>
<protein>
    <submittedName>
        <fullName evidence="3">Peptidoglycan-binding protein LysM</fullName>
    </submittedName>
</protein>
<dbReference type="RefSeq" id="WP_013104013.1">
    <property type="nucleotide sequence ID" value="NZ_CP037939.1"/>
</dbReference>
<name>A0ABX5SNK0_9LACO</name>
<proteinExistence type="predicted"/>
<sequence length="185" mass="19919">MNDYDPNNMSRSSRQKKQKLEPKFARKSDNNTTGHRGLRIFLSILALVILSSVPIYGFWANQKEPEQQAAKPVSSKKASTSDEKSVSSETSNTSSDDVSTSSETEPESQSSETPSSEISSSVSSSETTSSQSSSSATQTAVLGASQTLYNFAVTHGMTTEQVVALNPGLTVDNYTQYAGRDLNTQ</sequence>
<evidence type="ECO:0000313" key="4">
    <source>
        <dbReference type="Proteomes" id="UP000295756"/>
    </source>
</evidence>
<keyword evidence="2" id="KW-0812">Transmembrane</keyword>
<feature type="compositionally biased region" description="Basic and acidic residues" evidence="1">
    <location>
        <begin position="18"/>
        <end position="29"/>
    </location>
</feature>
<gene>
    <name evidence="3" type="ORF">EW139_06080</name>
</gene>
<accession>A0ABX5SNK0</accession>
<evidence type="ECO:0000256" key="1">
    <source>
        <dbReference type="SAM" id="MobiDB-lite"/>
    </source>
</evidence>
<keyword evidence="2" id="KW-0472">Membrane</keyword>
<evidence type="ECO:0000256" key="2">
    <source>
        <dbReference type="SAM" id="Phobius"/>
    </source>
</evidence>
<evidence type="ECO:0000313" key="3">
    <source>
        <dbReference type="EMBL" id="QBR47710.1"/>
    </source>
</evidence>
<keyword evidence="4" id="KW-1185">Reference proteome</keyword>
<feature type="compositionally biased region" description="Low complexity" evidence="1">
    <location>
        <begin position="87"/>
        <end position="135"/>
    </location>
</feature>
<reference evidence="3 4" key="1">
    <citation type="submission" date="2019-03" db="EMBL/GenBank/DDBJ databases">
        <title>Complete Genome Sequence of Leuconostoc kimchii strain NKJ218 Isolated from Homemade Kimchi.</title>
        <authorList>
            <person name="Jung J.Y."/>
            <person name="Jin H.M."/>
            <person name="Jung J.-W."/>
            <person name="Lee S.-Y."/>
            <person name="Ryu B.-G."/>
            <person name="Han S.-S."/>
            <person name="Kang H.K."/>
            <person name="Choi H.W."/>
            <person name="Chung E.J."/>
            <person name="Choi K.-M."/>
        </authorList>
    </citation>
    <scope>NUCLEOTIDE SEQUENCE [LARGE SCALE GENOMIC DNA]</scope>
    <source>
        <strain evidence="3 4">NKJ218</strain>
    </source>
</reference>
<dbReference type="Proteomes" id="UP000295756">
    <property type="component" value="Chromosome"/>
</dbReference>
<feature type="region of interest" description="Disordered" evidence="1">
    <location>
        <begin position="64"/>
        <end position="135"/>
    </location>
</feature>
<keyword evidence="2" id="KW-1133">Transmembrane helix</keyword>
<dbReference type="EMBL" id="CP037939">
    <property type="protein sequence ID" value="QBR47710.1"/>
    <property type="molecule type" value="Genomic_DNA"/>
</dbReference>